<protein>
    <recommendedName>
        <fullName evidence="1">Transcription regulator TrmB N-terminal domain-containing protein</fullName>
    </recommendedName>
</protein>
<dbReference type="AlphaFoldDB" id="A0A482Y7R4"/>
<dbReference type="InterPro" id="IPR036390">
    <property type="entry name" value="WH_DNA-bd_sf"/>
</dbReference>
<evidence type="ECO:0000259" key="1">
    <source>
        <dbReference type="Pfam" id="PF01978"/>
    </source>
</evidence>
<sequence>MDEDRERNARGQFTAEHDVTADDIYETMEPLEPYTSREIADKLDVPRRTAYEFLTDLADSGRIRKKKTEPRRAIWIRPADAAE</sequence>
<feature type="domain" description="Transcription regulator TrmB N-terminal" evidence="1">
    <location>
        <begin position="24"/>
        <end position="72"/>
    </location>
</feature>
<organism evidence="2 3">
    <name type="scientific">Natrinema altunense</name>
    <dbReference type="NCBI Taxonomy" id="222984"/>
    <lineage>
        <taxon>Archaea</taxon>
        <taxon>Methanobacteriati</taxon>
        <taxon>Methanobacteriota</taxon>
        <taxon>Stenosarchaea group</taxon>
        <taxon>Halobacteria</taxon>
        <taxon>Halobacteriales</taxon>
        <taxon>Natrialbaceae</taxon>
        <taxon>Natrinema</taxon>
    </lineage>
</organism>
<dbReference type="OrthoDB" id="248531at2157"/>
<accession>A0A482Y7R4</accession>
<dbReference type="Proteomes" id="UP000292704">
    <property type="component" value="Unassembled WGS sequence"/>
</dbReference>
<dbReference type="InterPro" id="IPR002831">
    <property type="entry name" value="Tscrpt_reg_TrmB_N"/>
</dbReference>
<dbReference type="EMBL" id="SHMR01000001">
    <property type="protein sequence ID" value="RZH68837.1"/>
    <property type="molecule type" value="Genomic_DNA"/>
</dbReference>
<comment type="caution">
    <text evidence="2">The sequence shown here is derived from an EMBL/GenBank/DDBJ whole genome shotgun (WGS) entry which is preliminary data.</text>
</comment>
<evidence type="ECO:0000313" key="3">
    <source>
        <dbReference type="Proteomes" id="UP000292704"/>
    </source>
</evidence>
<evidence type="ECO:0000313" key="2">
    <source>
        <dbReference type="EMBL" id="RZH68837.1"/>
    </source>
</evidence>
<gene>
    <name evidence="2" type="ORF">ELS17_05095</name>
</gene>
<proteinExistence type="predicted"/>
<dbReference type="SUPFAM" id="SSF46785">
    <property type="entry name" value="Winged helix' DNA-binding domain"/>
    <property type="match status" value="1"/>
</dbReference>
<name>A0A482Y7R4_9EURY</name>
<dbReference type="Gene3D" id="1.10.10.10">
    <property type="entry name" value="Winged helix-like DNA-binding domain superfamily/Winged helix DNA-binding domain"/>
    <property type="match status" value="1"/>
</dbReference>
<dbReference type="InterPro" id="IPR036388">
    <property type="entry name" value="WH-like_DNA-bd_sf"/>
</dbReference>
<dbReference type="RefSeq" id="WP_130169790.1">
    <property type="nucleotide sequence ID" value="NZ_SHMR01000001.1"/>
</dbReference>
<dbReference type="Pfam" id="PF01978">
    <property type="entry name" value="TrmB"/>
    <property type="match status" value="1"/>
</dbReference>
<reference evidence="2 3" key="1">
    <citation type="submission" date="2019-02" db="EMBL/GenBank/DDBJ databases">
        <title>Genome analysis provides insights into bioremediation potentialities and Haloocin production by Natrinema altunense strain 4.1R isolated from Chott Douz in Tunisian desert.</title>
        <authorList>
            <person name="Najjari A."/>
            <person name="Youssef N."/>
            <person name="Ben Dhia O."/>
            <person name="Ferjani R."/>
            <person name="El Hidri D."/>
            <person name="Ouzari H.I."/>
            <person name="Cherif A."/>
        </authorList>
    </citation>
    <scope>NUCLEOTIDE SEQUENCE [LARGE SCALE GENOMIC DNA]</scope>
    <source>
        <strain evidence="2 3">4.1R</strain>
    </source>
</reference>